<organism evidence="1 2">
    <name type="scientific">Austropuccinia psidii MF-1</name>
    <dbReference type="NCBI Taxonomy" id="1389203"/>
    <lineage>
        <taxon>Eukaryota</taxon>
        <taxon>Fungi</taxon>
        <taxon>Dikarya</taxon>
        <taxon>Basidiomycota</taxon>
        <taxon>Pucciniomycotina</taxon>
        <taxon>Pucciniomycetes</taxon>
        <taxon>Pucciniales</taxon>
        <taxon>Sphaerophragmiaceae</taxon>
        <taxon>Austropuccinia</taxon>
    </lineage>
</organism>
<accession>A0A9Q3FRL9</accession>
<evidence type="ECO:0000313" key="1">
    <source>
        <dbReference type="EMBL" id="MBW0542653.1"/>
    </source>
</evidence>
<sequence length="106" mass="12317">MNSKPHSHVLDNPYHQEDIKPDALFKNKEISPSQYQDVDNMSYSEKEALKQLPEASSWPIFSVTGKYNHMEIIDLIDELFIVVPSIPDYRITARLNKEFKGHASIW</sequence>
<protein>
    <submittedName>
        <fullName evidence="1">Uncharacterized protein</fullName>
    </submittedName>
</protein>
<gene>
    <name evidence="1" type="ORF">O181_082368</name>
</gene>
<evidence type="ECO:0000313" key="2">
    <source>
        <dbReference type="Proteomes" id="UP000765509"/>
    </source>
</evidence>
<keyword evidence="2" id="KW-1185">Reference proteome</keyword>
<name>A0A9Q3FRL9_9BASI</name>
<proteinExistence type="predicted"/>
<comment type="caution">
    <text evidence="1">The sequence shown here is derived from an EMBL/GenBank/DDBJ whole genome shotgun (WGS) entry which is preliminary data.</text>
</comment>
<dbReference type="AlphaFoldDB" id="A0A9Q3FRL9"/>
<dbReference type="EMBL" id="AVOT02047363">
    <property type="protein sequence ID" value="MBW0542653.1"/>
    <property type="molecule type" value="Genomic_DNA"/>
</dbReference>
<reference evidence="1" key="1">
    <citation type="submission" date="2021-03" db="EMBL/GenBank/DDBJ databases">
        <title>Draft genome sequence of rust myrtle Austropuccinia psidii MF-1, a brazilian biotype.</title>
        <authorList>
            <person name="Quecine M.C."/>
            <person name="Pachon D.M.R."/>
            <person name="Bonatelli M.L."/>
            <person name="Correr F.H."/>
            <person name="Franceschini L.M."/>
            <person name="Leite T.F."/>
            <person name="Margarido G.R.A."/>
            <person name="Almeida C.A."/>
            <person name="Ferrarezi J.A."/>
            <person name="Labate C.A."/>
        </authorList>
    </citation>
    <scope>NUCLEOTIDE SEQUENCE</scope>
    <source>
        <strain evidence="1">MF-1</strain>
    </source>
</reference>
<dbReference type="Proteomes" id="UP000765509">
    <property type="component" value="Unassembled WGS sequence"/>
</dbReference>